<feature type="transmembrane region" description="Helical" evidence="18">
    <location>
        <begin position="25"/>
        <end position="46"/>
    </location>
</feature>
<dbReference type="Pfam" id="PF01127">
    <property type="entry name" value="Sdh_cyt"/>
    <property type="match status" value="1"/>
</dbReference>
<dbReference type="GO" id="GO:0046872">
    <property type="term" value="F:metal ion binding"/>
    <property type="evidence" value="ECO:0007669"/>
    <property type="project" value="UniProtKB-KW"/>
</dbReference>
<keyword evidence="16" id="KW-0408">Iron</keyword>
<reference evidence="19" key="1">
    <citation type="journal article" date="2020" name="mSystems">
        <title>Genome- and Community-Level Interaction Insights into Carbon Utilization and Element Cycling Functions of Hydrothermarchaeota in Hydrothermal Sediment.</title>
        <authorList>
            <person name="Zhou Z."/>
            <person name="Liu Y."/>
            <person name="Xu W."/>
            <person name="Pan J."/>
            <person name="Luo Z.H."/>
            <person name="Li M."/>
        </authorList>
    </citation>
    <scope>NUCLEOTIDE SEQUENCE [LARGE SCALE GENOMIC DNA]</scope>
    <source>
        <strain evidence="19">HyVt-485</strain>
    </source>
</reference>
<dbReference type="EMBL" id="DRMJ01000456">
    <property type="protein sequence ID" value="HHL43687.1"/>
    <property type="molecule type" value="Genomic_DNA"/>
</dbReference>
<dbReference type="GO" id="GO:0020037">
    <property type="term" value="F:heme binding"/>
    <property type="evidence" value="ECO:0007669"/>
    <property type="project" value="InterPro"/>
</dbReference>
<evidence type="ECO:0000256" key="18">
    <source>
        <dbReference type="SAM" id="Phobius"/>
    </source>
</evidence>
<keyword evidence="11" id="KW-0349">Heme</keyword>
<dbReference type="PANTHER" id="PTHR38689">
    <property type="entry name" value="SUCCINATE DEHYDROGENASE HYDROPHOBIC MEMBRANE ANCHOR SUBUNIT"/>
    <property type="match status" value="1"/>
</dbReference>
<keyword evidence="13" id="KW-0479">Metal-binding</keyword>
<evidence type="ECO:0000256" key="8">
    <source>
        <dbReference type="ARBA" id="ARBA00022475"/>
    </source>
</evidence>
<sequence length="127" mass="13935">MEKYRTPLSKVNGVGTARSGVHEFITHRVSAIIIALVLPFILYGMIKALPHGYEGLMAWVHSPLGAFTLLIFITAGLYHGRLGVNEVIADYVPSLGARSFWLLVVALLSFSFWLIGVLAILKIWLGA</sequence>
<feature type="transmembrane region" description="Helical" evidence="18">
    <location>
        <begin position="58"/>
        <end position="80"/>
    </location>
</feature>
<evidence type="ECO:0000256" key="7">
    <source>
        <dbReference type="ARBA" id="ARBA00022448"/>
    </source>
</evidence>
<proteinExistence type="predicted"/>
<keyword evidence="12 18" id="KW-0812">Transmembrane</keyword>
<evidence type="ECO:0000256" key="5">
    <source>
        <dbReference type="ARBA" id="ARBA00011558"/>
    </source>
</evidence>
<evidence type="ECO:0000313" key="19">
    <source>
        <dbReference type="EMBL" id="HHL43687.1"/>
    </source>
</evidence>
<evidence type="ECO:0000256" key="2">
    <source>
        <dbReference type="ARBA" id="ARBA00004050"/>
    </source>
</evidence>
<dbReference type="NCBIfam" id="TIGR02968">
    <property type="entry name" value="succ_dehyd_anc"/>
    <property type="match status" value="1"/>
</dbReference>
<comment type="caution">
    <text evidence="19">The sequence shown here is derived from an EMBL/GenBank/DDBJ whole genome shotgun (WGS) entry which is preliminary data.</text>
</comment>
<keyword evidence="15 18" id="KW-1133">Transmembrane helix</keyword>
<keyword evidence="14" id="KW-0249">Electron transport</keyword>
<dbReference type="GO" id="GO:0006099">
    <property type="term" value="P:tricarboxylic acid cycle"/>
    <property type="evidence" value="ECO:0007669"/>
    <property type="project" value="UniProtKB-UniPathway"/>
</dbReference>
<dbReference type="InterPro" id="IPR014312">
    <property type="entry name" value="Succ_DH_anchor"/>
</dbReference>
<accession>A0A7C5R7U8</accession>
<evidence type="ECO:0000256" key="3">
    <source>
        <dbReference type="ARBA" id="ARBA00004429"/>
    </source>
</evidence>
<comment type="subunit">
    <text evidence="5">Part of an enzyme complex containing four subunits: a flavoprotein, an iron-sulfur protein, plus two membrane-anchoring proteins, SdhC and SdhD.</text>
</comment>
<dbReference type="InterPro" id="IPR034804">
    <property type="entry name" value="SQR/QFR_C/D"/>
</dbReference>
<comment type="pathway">
    <text evidence="4">Carbohydrate metabolism; tricarboxylic acid cycle.</text>
</comment>
<comment type="cofactor">
    <cofactor evidence="1">
        <name>heme</name>
        <dbReference type="ChEBI" id="CHEBI:30413"/>
    </cofactor>
</comment>
<comment type="subcellular location">
    <subcellularLocation>
        <location evidence="3">Cell inner membrane</location>
        <topology evidence="3">Multi-pass membrane protein</topology>
    </subcellularLocation>
</comment>
<dbReference type="SUPFAM" id="SSF81343">
    <property type="entry name" value="Fumarate reductase respiratory complex transmembrane subunits"/>
    <property type="match status" value="1"/>
</dbReference>
<dbReference type="Gene3D" id="1.20.1300.10">
    <property type="entry name" value="Fumarate reductase/succinate dehydrogenase, transmembrane subunit"/>
    <property type="match status" value="1"/>
</dbReference>
<dbReference type="GO" id="GO:0009055">
    <property type="term" value="F:electron transfer activity"/>
    <property type="evidence" value="ECO:0007669"/>
    <property type="project" value="TreeGrafter"/>
</dbReference>
<keyword evidence="17 18" id="KW-0472">Membrane</keyword>
<protein>
    <recommendedName>
        <fullName evidence="6">Succinate dehydrogenase hydrophobic membrane anchor subunit</fullName>
    </recommendedName>
</protein>
<evidence type="ECO:0000256" key="6">
    <source>
        <dbReference type="ARBA" id="ARBA00019425"/>
    </source>
</evidence>
<keyword evidence="7" id="KW-0813">Transport</keyword>
<evidence type="ECO:0000256" key="9">
    <source>
        <dbReference type="ARBA" id="ARBA00022519"/>
    </source>
</evidence>
<comment type="function">
    <text evidence="2">Membrane-anchoring subunit of succinate dehydrogenase (SDH).</text>
</comment>
<dbReference type="GO" id="GO:0017004">
    <property type="term" value="P:cytochrome complex assembly"/>
    <property type="evidence" value="ECO:0007669"/>
    <property type="project" value="TreeGrafter"/>
</dbReference>
<dbReference type="InterPro" id="IPR000701">
    <property type="entry name" value="SuccDH_FuR_B_TM-su"/>
</dbReference>
<evidence type="ECO:0000256" key="14">
    <source>
        <dbReference type="ARBA" id="ARBA00022982"/>
    </source>
</evidence>
<keyword evidence="10" id="KW-0816">Tricarboxylic acid cycle</keyword>
<evidence type="ECO:0000256" key="11">
    <source>
        <dbReference type="ARBA" id="ARBA00022617"/>
    </source>
</evidence>
<evidence type="ECO:0000256" key="4">
    <source>
        <dbReference type="ARBA" id="ARBA00005163"/>
    </source>
</evidence>
<evidence type="ECO:0000256" key="12">
    <source>
        <dbReference type="ARBA" id="ARBA00022692"/>
    </source>
</evidence>
<dbReference type="Proteomes" id="UP000885830">
    <property type="component" value="Unassembled WGS sequence"/>
</dbReference>
<organism evidence="19">
    <name type="scientific">Hellea balneolensis</name>
    <dbReference type="NCBI Taxonomy" id="287478"/>
    <lineage>
        <taxon>Bacteria</taxon>
        <taxon>Pseudomonadati</taxon>
        <taxon>Pseudomonadota</taxon>
        <taxon>Alphaproteobacteria</taxon>
        <taxon>Maricaulales</taxon>
        <taxon>Robiginitomaculaceae</taxon>
        <taxon>Hellea</taxon>
    </lineage>
</organism>
<name>A0A7C5R7U8_9PROT</name>
<dbReference type="GO" id="GO:0005886">
    <property type="term" value="C:plasma membrane"/>
    <property type="evidence" value="ECO:0007669"/>
    <property type="project" value="UniProtKB-SubCell"/>
</dbReference>
<dbReference type="AlphaFoldDB" id="A0A7C5R7U8"/>
<evidence type="ECO:0000256" key="1">
    <source>
        <dbReference type="ARBA" id="ARBA00001971"/>
    </source>
</evidence>
<evidence type="ECO:0000256" key="17">
    <source>
        <dbReference type="ARBA" id="ARBA00023136"/>
    </source>
</evidence>
<keyword evidence="9" id="KW-0997">Cell inner membrane</keyword>
<gene>
    <name evidence="19" type="primary">sdhD</name>
    <name evidence="19" type="ORF">ENJ42_08720</name>
</gene>
<evidence type="ECO:0000256" key="15">
    <source>
        <dbReference type="ARBA" id="ARBA00022989"/>
    </source>
</evidence>
<evidence type="ECO:0000256" key="13">
    <source>
        <dbReference type="ARBA" id="ARBA00022723"/>
    </source>
</evidence>
<dbReference type="UniPathway" id="UPA00223"/>
<evidence type="ECO:0000256" key="16">
    <source>
        <dbReference type="ARBA" id="ARBA00023004"/>
    </source>
</evidence>
<evidence type="ECO:0000256" key="10">
    <source>
        <dbReference type="ARBA" id="ARBA00022532"/>
    </source>
</evidence>
<keyword evidence="8" id="KW-1003">Cell membrane</keyword>
<feature type="transmembrane region" description="Helical" evidence="18">
    <location>
        <begin position="100"/>
        <end position="125"/>
    </location>
</feature>
<dbReference type="PANTHER" id="PTHR38689:SF1">
    <property type="entry name" value="SUCCINATE DEHYDROGENASE HYDROPHOBIC MEMBRANE ANCHOR SUBUNIT"/>
    <property type="match status" value="1"/>
</dbReference>